<dbReference type="Pfam" id="PF00650">
    <property type="entry name" value="CRAL_TRIO"/>
    <property type="match status" value="1"/>
</dbReference>
<protein>
    <submittedName>
        <fullName evidence="3">Alpha-tocopherol transfer protein-like</fullName>
    </submittedName>
</protein>
<dbReference type="RefSeq" id="XP_017781317.1">
    <property type="nucleotide sequence ID" value="XM_017925828.1"/>
</dbReference>
<dbReference type="SUPFAM" id="SSF46938">
    <property type="entry name" value="CRAL/TRIO N-terminal domain"/>
    <property type="match status" value="1"/>
</dbReference>
<evidence type="ECO:0000259" key="1">
    <source>
        <dbReference type="PROSITE" id="PS50191"/>
    </source>
</evidence>
<dbReference type="InterPro" id="IPR036273">
    <property type="entry name" value="CRAL/TRIO_N_dom_sf"/>
</dbReference>
<proteinExistence type="predicted"/>
<accession>A0ABM1N3B7</accession>
<evidence type="ECO:0000313" key="3">
    <source>
        <dbReference type="RefSeq" id="XP_017781317.1"/>
    </source>
</evidence>
<evidence type="ECO:0000313" key="2">
    <source>
        <dbReference type="Proteomes" id="UP000695000"/>
    </source>
</evidence>
<gene>
    <name evidence="3" type="primary">LOC108566106</name>
</gene>
<sequence>MSSKRANILNEYKKNPDLKKEDVESLLGWLKMQPHLPSIDELQVILFLNACYYSNEATKRCIDIFYTIRTHCPEFFANRNPNSKQLKEGLNISLHCPLPKLTPEGYTIFYNCLINKNPDLFVFNTTLKLFDMVASLHLHECGTSNGHIIIFDLEGCTLTHIMKIGLLSMKKYLIYLQDALPFRLKGFHFVNAVPFMDKLMAIMNPFMKKELMDMLQIHTSPNTNLFNSIQKECLPQEIGGSCGSIKNIFDDYRNNINENAKFFIEEETLVVNESRRSGRPKNAGDLFGVEGTFKKLDID</sequence>
<feature type="domain" description="CRAL-TRIO" evidence="1">
    <location>
        <begin position="122"/>
        <end position="246"/>
    </location>
</feature>
<dbReference type="PANTHER" id="PTHR10174">
    <property type="entry name" value="ALPHA-TOCOPHEROL TRANSFER PROTEIN-RELATED"/>
    <property type="match status" value="1"/>
</dbReference>
<dbReference type="CDD" id="cd00170">
    <property type="entry name" value="SEC14"/>
    <property type="match status" value="1"/>
</dbReference>
<organism evidence="2 3">
    <name type="scientific">Nicrophorus vespilloides</name>
    <name type="common">Boreal carrion beetle</name>
    <dbReference type="NCBI Taxonomy" id="110193"/>
    <lineage>
        <taxon>Eukaryota</taxon>
        <taxon>Metazoa</taxon>
        <taxon>Ecdysozoa</taxon>
        <taxon>Arthropoda</taxon>
        <taxon>Hexapoda</taxon>
        <taxon>Insecta</taxon>
        <taxon>Pterygota</taxon>
        <taxon>Neoptera</taxon>
        <taxon>Endopterygota</taxon>
        <taxon>Coleoptera</taxon>
        <taxon>Polyphaga</taxon>
        <taxon>Staphyliniformia</taxon>
        <taxon>Silphidae</taxon>
        <taxon>Nicrophorinae</taxon>
        <taxon>Nicrophorus</taxon>
    </lineage>
</organism>
<dbReference type="Proteomes" id="UP000695000">
    <property type="component" value="Unplaced"/>
</dbReference>
<keyword evidence="2" id="KW-1185">Reference proteome</keyword>
<dbReference type="PANTHER" id="PTHR10174:SF213">
    <property type="entry name" value="CRAL-TRIO DOMAIN-CONTAINING PROTEIN"/>
    <property type="match status" value="1"/>
</dbReference>
<dbReference type="GeneID" id="108566106"/>
<dbReference type="PRINTS" id="PR00180">
    <property type="entry name" value="CRETINALDHBP"/>
</dbReference>
<dbReference type="PROSITE" id="PS50191">
    <property type="entry name" value="CRAL_TRIO"/>
    <property type="match status" value="1"/>
</dbReference>
<dbReference type="InterPro" id="IPR001251">
    <property type="entry name" value="CRAL-TRIO_dom"/>
</dbReference>
<dbReference type="Gene3D" id="3.40.525.10">
    <property type="entry name" value="CRAL-TRIO lipid binding domain"/>
    <property type="match status" value="1"/>
</dbReference>
<dbReference type="InterPro" id="IPR036865">
    <property type="entry name" value="CRAL-TRIO_dom_sf"/>
</dbReference>
<name>A0ABM1N3B7_NICVS</name>
<reference evidence="3" key="1">
    <citation type="submission" date="2025-08" db="UniProtKB">
        <authorList>
            <consortium name="RefSeq"/>
        </authorList>
    </citation>
    <scope>IDENTIFICATION</scope>
    <source>
        <tissue evidence="3">Whole Larva</tissue>
    </source>
</reference>
<dbReference type="SUPFAM" id="SSF52087">
    <property type="entry name" value="CRAL/TRIO domain"/>
    <property type="match status" value="1"/>
</dbReference>
<dbReference type="SMART" id="SM00516">
    <property type="entry name" value="SEC14"/>
    <property type="match status" value="1"/>
</dbReference>